<feature type="compositionally biased region" description="Polar residues" evidence="2">
    <location>
        <begin position="308"/>
        <end position="331"/>
    </location>
</feature>
<organism evidence="3 4">
    <name type="scientific">Reticulomyxa filosa</name>
    <dbReference type="NCBI Taxonomy" id="46433"/>
    <lineage>
        <taxon>Eukaryota</taxon>
        <taxon>Sar</taxon>
        <taxon>Rhizaria</taxon>
        <taxon>Retaria</taxon>
        <taxon>Foraminifera</taxon>
        <taxon>Monothalamids</taxon>
        <taxon>Reticulomyxidae</taxon>
        <taxon>Reticulomyxa</taxon>
    </lineage>
</organism>
<gene>
    <name evidence="3" type="ORF">RFI_22741</name>
</gene>
<keyword evidence="1" id="KW-0175">Coiled coil</keyword>
<reference evidence="3 4" key="1">
    <citation type="journal article" date="2013" name="Curr. Biol.">
        <title>The Genome of the Foraminiferan Reticulomyxa filosa.</title>
        <authorList>
            <person name="Glockner G."/>
            <person name="Hulsmann N."/>
            <person name="Schleicher M."/>
            <person name="Noegel A.A."/>
            <person name="Eichinger L."/>
            <person name="Gallinger C."/>
            <person name="Pawlowski J."/>
            <person name="Sierra R."/>
            <person name="Euteneuer U."/>
            <person name="Pillet L."/>
            <person name="Moustafa A."/>
            <person name="Platzer M."/>
            <person name="Groth M."/>
            <person name="Szafranski K."/>
            <person name="Schliwa M."/>
        </authorList>
    </citation>
    <scope>NUCLEOTIDE SEQUENCE [LARGE SCALE GENOMIC DNA]</scope>
</reference>
<evidence type="ECO:0000313" key="3">
    <source>
        <dbReference type="EMBL" id="ETO14629.1"/>
    </source>
</evidence>
<protein>
    <submittedName>
        <fullName evidence="3">Uncharacterized protein</fullName>
    </submittedName>
</protein>
<evidence type="ECO:0000313" key="4">
    <source>
        <dbReference type="Proteomes" id="UP000023152"/>
    </source>
</evidence>
<dbReference type="EMBL" id="ASPP01019904">
    <property type="protein sequence ID" value="ETO14629.1"/>
    <property type="molecule type" value="Genomic_DNA"/>
</dbReference>
<evidence type="ECO:0000256" key="2">
    <source>
        <dbReference type="SAM" id="MobiDB-lite"/>
    </source>
</evidence>
<feature type="coiled-coil region" evidence="1">
    <location>
        <begin position="202"/>
        <end position="247"/>
    </location>
</feature>
<dbReference type="AlphaFoldDB" id="X6ML82"/>
<keyword evidence="4" id="KW-1185">Reference proteome</keyword>
<sequence>MTKGGTLLLPIITHTNPEKTVRKKKALHLLKMLLIDMEGEEKKAETKREAFSLSSCYNIDWISLTNEPQKLNTLACCLCNQIANNAMELQCNEHETAEHAYLVGEECLQMYLKQNDGKCPIEQHDHCEFSRSKTVRQLVSELLVICPRQYELTKHAQSDEGTKSGERGECEKGNCDYKGKIRDMKDHLDSLCNLNSSKQSDSLDMLDQLNTINEQIKQLQNTTKDLQSQLQSEKLESRKQIEKLKENDNRQHGQIEQLNVSICLFIEQIYNLRRELLEKDQQILEMKQCNIPSKKALRWFEKNQHTHISASPEYNQTMSTNFESQNSNDNTQIEEKKYEEKEKEKRDDDEDDEENNAKKNCESMLSLIKSCDLKNGVDFLLVNENKQIVQLKNNEWNNYNFGIFLLGQNITLTVNCDRTSNNGDLGYLRIKTSGGGGGYGTKGGDGNVLDNGKGGKVYGEDTLLEEIHFGSGGGGGSYPFLIGGSGGGIIELVIEQQLTNHGSIQANGGGGIGCGGGSGGSILIELPSKSSLKQTFGTITCIGGNQWQLNRGGKGRVAIYGIGLLSDDIRHIDPKPFNALHK</sequence>
<evidence type="ECO:0000256" key="1">
    <source>
        <dbReference type="SAM" id="Coils"/>
    </source>
</evidence>
<name>X6ML82_RETFI</name>
<feature type="compositionally biased region" description="Basic and acidic residues" evidence="2">
    <location>
        <begin position="333"/>
        <end position="346"/>
    </location>
</feature>
<feature type="region of interest" description="Disordered" evidence="2">
    <location>
        <begin position="308"/>
        <end position="357"/>
    </location>
</feature>
<comment type="caution">
    <text evidence="3">The sequence shown here is derived from an EMBL/GenBank/DDBJ whole genome shotgun (WGS) entry which is preliminary data.</text>
</comment>
<dbReference type="Proteomes" id="UP000023152">
    <property type="component" value="Unassembled WGS sequence"/>
</dbReference>
<proteinExistence type="predicted"/>
<accession>X6ML82</accession>